<evidence type="ECO:0000259" key="1">
    <source>
        <dbReference type="PROSITE" id="PS50011"/>
    </source>
</evidence>
<dbReference type="GO" id="GO:0004674">
    <property type="term" value="F:protein serine/threonine kinase activity"/>
    <property type="evidence" value="ECO:0007669"/>
    <property type="project" value="TreeGrafter"/>
</dbReference>
<dbReference type="PANTHER" id="PTHR44329">
    <property type="entry name" value="SERINE/THREONINE-PROTEIN KINASE TNNI3K-RELATED"/>
    <property type="match status" value="1"/>
</dbReference>
<dbReference type="InterPro" id="IPR011009">
    <property type="entry name" value="Kinase-like_dom_sf"/>
</dbReference>
<gene>
    <name evidence="2" type="ORF">AGERDE_LOCUS11278</name>
</gene>
<keyword evidence="3" id="KW-1185">Reference proteome</keyword>
<organism evidence="2 3">
    <name type="scientific">Ambispora gerdemannii</name>
    <dbReference type="NCBI Taxonomy" id="144530"/>
    <lineage>
        <taxon>Eukaryota</taxon>
        <taxon>Fungi</taxon>
        <taxon>Fungi incertae sedis</taxon>
        <taxon>Mucoromycota</taxon>
        <taxon>Glomeromycotina</taxon>
        <taxon>Glomeromycetes</taxon>
        <taxon>Archaeosporales</taxon>
        <taxon>Ambisporaceae</taxon>
        <taxon>Ambispora</taxon>
    </lineage>
</organism>
<comment type="caution">
    <text evidence="2">The sequence shown here is derived from an EMBL/GenBank/DDBJ whole genome shotgun (WGS) entry which is preliminary data.</text>
</comment>
<dbReference type="SUPFAM" id="SSF56112">
    <property type="entry name" value="Protein kinase-like (PK-like)"/>
    <property type="match status" value="1"/>
</dbReference>
<protein>
    <submittedName>
        <fullName evidence="2">4717_t:CDS:1</fullName>
    </submittedName>
</protein>
<dbReference type="AlphaFoldDB" id="A0A9N9DNZ6"/>
<dbReference type="EMBL" id="CAJVPL010004481">
    <property type="protein sequence ID" value="CAG8647959.1"/>
    <property type="molecule type" value="Genomic_DNA"/>
</dbReference>
<reference evidence="2" key="1">
    <citation type="submission" date="2021-06" db="EMBL/GenBank/DDBJ databases">
        <authorList>
            <person name="Kallberg Y."/>
            <person name="Tangrot J."/>
            <person name="Rosling A."/>
        </authorList>
    </citation>
    <scope>NUCLEOTIDE SEQUENCE</scope>
    <source>
        <strain evidence="2">MT106</strain>
    </source>
</reference>
<dbReference type="PROSITE" id="PS50011">
    <property type="entry name" value="PROTEIN_KINASE_DOM"/>
    <property type="match status" value="1"/>
</dbReference>
<dbReference type="OrthoDB" id="2353542at2759"/>
<dbReference type="Pfam" id="PF07714">
    <property type="entry name" value="PK_Tyr_Ser-Thr"/>
    <property type="match status" value="1"/>
</dbReference>
<dbReference type="InterPro" id="IPR001245">
    <property type="entry name" value="Ser-Thr/Tyr_kinase_cat_dom"/>
</dbReference>
<evidence type="ECO:0000313" key="2">
    <source>
        <dbReference type="EMBL" id="CAG8647959.1"/>
    </source>
</evidence>
<dbReference type="GO" id="GO:0005524">
    <property type="term" value="F:ATP binding"/>
    <property type="evidence" value="ECO:0007669"/>
    <property type="project" value="InterPro"/>
</dbReference>
<dbReference type="InterPro" id="IPR000719">
    <property type="entry name" value="Prot_kinase_dom"/>
</dbReference>
<dbReference type="InterPro" id="IPR051681">
    <property type="entry name" value="Ser/Thr_Kinases-Pseudokinases"/>
</dbReference>
<proteinExistence type="predicted"/>
<evidence type="ECO:0000313" key="3">
    <source>
        <dbReference type="Proteomes" id="UP000789831"/>
    </source>
</evidence>
<dbReference type="Gene3D" id="1.10.510.10">
    <property type="entry name" value="Transferase(Phosphotransferase) domain 1"/>
    <property type="match status" value="1"/>
</dbReference>
<name>A0A9N9DNZ6_9GLOM</name>
<accession>A0A9N9DNZ6</accession>
<feature type="domain" description="Protein kinase" evidence="1">
    <location>
        <begin position="1"/>
        <end position="150"/>
    </location>
</feature>
<sequence length="157" mass="18073">YSFEMAWLDRAISEGEIRVITEEINKEEVIGEGSFGKNIKSPPSGLSKIWGVIPYTEPKTFANGKYIKDKRSDIYSLGVLFWEISSCCVPFEGIDHIIKIEKIKGGLREKPISDTPLEYTRLYEDCWKPEPEDRPLIENVCERLKSKSLVLGDYYKM</sequence>
<dbReference type="Proteomes" id="UP000789831">
    <property type="component" value="Unassembled WGS sequence"/>
</dbReference>
<feature type="non-terminal residue" evidence="2">
    <location>
        <position position="1"/>
    </location>
</feature>